<evidence type="ECO:0000259" key="1">
    <source>
        <dbReference type="Pfam" id="PF01590"/>
    </source>
</evidence>
<gene>
    <name evidence="2" type="ORF">FAES_1459</name>
</gene>
<dbReference type="PATRIC" id="fig|1166018.3.peg.3194"/>
<dbReference type="OrthoDB" id="880054at2"/>
<dbReference type="Pfam" id="PF01590">
    <property type="entry name" value="GAF"/>
    <property type="match status" value="1"/>
</dbReference>
<dbReference type="RefSeq" id="WP_015330568.1">
    <property type="nucleotide sequence ID" value="NC_020054.1"/>
</dbReference>
<sequence>MDKQTAQALLTATVEAVGRHLNADRCFLYVRQPSQQHGRIAFQWRRATTIPDVIQPDWQPDTIDLPQEDPLFRAALTLQPSVYVPDVETAGPDVLNRDFEHNTFGHRALIHAHVQADGQLWGILQPCLFGQARTWTADERAYVEKQLPGLLAPIRAFVGE</sequence>
<reference evidence="2 3" key="1">
    <citation type="journal article" date="2012" name="J. Bacteriol.">
        <title>Genome Sequence of Fibrella aestuarina BUZ 2T, a Filamentous Marine Bacterium.</title>
        <authorList>
            <person name="Filippini M."/>
            <person name="Qi W."/>
            <person name="Blom J."/>
            <person name="Goesmann A."/>
            <person name="Smits T.H."/>
            <person name="Bagheri H.C."/>
        </authorList>
    </citation>
    <scope>NUCLEOTIDE SEQUENCE [LARGE SCALE GENOMIC DNA]</scope>
    <source>
        <strain evidence="3">BUZ 2T</strain>
    </source>
</reference>
<evidence type="ECO:0000313" key="2">
    <source>
        <dbReference type="EMBL" id="CCG99469.1"/>
    </source>
</evidence>
<evidence type="ECO:0000313" key="3">
    <source>
        <dbReference type="Proteomes" id="UP000011058"/>
    </source>
</evidence>
<dbReference type="AlphaFoldDB" id="I0K5R6"/>
<dbReference type="KEGG" id="fae:FAES_1459"/>
<dbReference type="HOGENOM" id="CLU_1523156_0_0_10"/>
<dbReference type="STRING" id="1166018.FAES_1459"/>
<keyword evidence="3" id="KW-1185">Reference proteome</keyword>
<dbReference type="InterPro" id="IPR003018">
    <property type="entry name" value="GAF"/>
</dbReference>
<protein>
    <recommendedName>
        <fullName evidence="1">GAF domain-containing protein</fullName>
    </recommendedName>
</protein>
<dbReference type="Gene3D" id="3.30.450.40">
    <property type="match status" value="1"/>
</dbReference>
<proteinExistence type="predicted"/>
<dbReference type="EMBL" id="HE796683">
    <property type="protein sequence ID" value="CCG99469.1"/>
    <property type="molecule type" value="Genomic_DNA"/>
</dbReference>
<feature type="domain" description="GAF" evidence="1">
    <location>
        <begin position="7"/>
        <end position="143"/>
    </location>
</feature>
<dbReference type="eggNOG" id="COG2203">
    <property type="taxonomic scope" value="Bacteria"/>
</dbReference>
<name>I0K5R6_9BACT</name>
<dbReference type="InterPro" id="IPR029016">
    <property type="entry name" value="GAF-like_dom_sf"/>
</dbReference>
<accession>I0K5R6</accession>
<organism evidence="2 3">
    <name type="scientific">Fibrella aestuarina BUZ 2</name>
    <dbReference type="NCBI Taxonomy" id="1166018"/>
    <lineage>
        <taxon>Bacteria</taxon>
        <taxon>Pseudomonadati</taxon>
        <taxon>Bacteroidota</taxon>
        <taxon>Cytophagia</taxon>
        <taxon>Cytophagales</taxon>
        <taxon>Spirosomataceae</taxon>
        <taxon>Fibrella</taxon>
    </lineage>
</organism>
<dbReference type="Proteomes" id="UP000011058">
    <property type="component" value="Chromosome"/>
</dbReference>
<dbReference type="SUPFAM" id="SSF55781">
    <property type="entry name" value="GAF domain-like"/>
    <property type="match status" value="1"/>
</dbReference>